<dbReference type="OMA" id="SETWIVY"/>
<organism evidence="7 8">
    <name type="scientific">Xenopus laevis</name>
    <name type="common">African clawed frog</name>
    <dbReference type="NCBI Taxonomy" id="8355"/>
    <lineage>
        <taxon>Eukaryota</taxon>
        <taxon>Metazoa</taxon>
        <taxon>Chordata</taxon>
        <taxon>Craniata</taxon>
        <taxon>Vertebrata</taxon>
        <taxon>Euteleostomi</taxon>
        <taxon>Amphibia</taxon>
        <taxon>Batrachia</taxon>
        <taxon>Anura</taxon>
        <taxon>Pipoidea</taxon>
        <taxon>Pipidae</taxon>
        <taxon>Xenopodinae</taxon>
        <taxon>Xenopus</taxon>
        <taxon>Xenopus</taxon>
    </lineage>
</organism>
<keyword evidence="4" id="KW-0273">Eye lens protein</keyword>
<dbReference type="PANTHER" id="PTHR11818:SF103">
    <property type="entry name" value="BETA_GAMMA CRYSTALLIN 'GREEK KEY' DOMAIN-CONTAINING PROTEIN"/>
    <property type="match status" value="1"/>
</dbReference>
<accession>A0A974CHN3</accession>
<reference evidence="8" key="1">
    <citation type="journal article" date="2016" name="Nature">
        <title>Genome evolution in the allotetraploid frog Xenopus laevis.</title>
        <authorList>
            <person name="Session A.M."/>
            <person name="Uno Y."/>
            <person name="Kwon T."/>
            <person name="Chapman J.A."/>
            <person name="Toyoda A."/>
            <person name="Takahashi S."/>
            <person name="Fukui A."/>
            <person name="Hikosaka A."/>
            <person name="Suzuki A."/>
            <person name="Kondo M."/>
            <person name="van Heeringen S.J."/>
            <person name="Quigley I."/>
            <person name="Heinz S."/>
            <person name="Ogino H."/>
            <person name="Ochi H."/>
            <person name="Hellsten U."/>
            <person name="Lyons J.B."/>
            <person name="Simakov O."/>
            <person name="Putnam N."/>
            <person name="Stites J."/>
            <person name="Kuroki Y."/>
            <person name="Tanaka T."/>
            <person name="Michiue T."/>
            <person name="Watanabe M."/>
            <person name="Bogdanovic O."/>
            <person name="Lister R."/>
            <person name="Georgiou G."/>
            <person name="Paranjpe S.S."/>
            <person name="van Kruijsbergen I."/>
            <person name="Shu S."/>
            <person name="Carlson J."/>
            <person name="Kinoshita T."/>
            <person name="Ohta Y."/>
            <person name="Mawaribuchi S."/>
            <person name="Jenkins J."/>
            <person name="Grimwood J."/>
            <person name="Schmutz J."/>
            <person name="Mitros T."/>
            <person name="Mozaffari S.V."/>
            <person name="Suzuki Y."/>
            <person name="Haramoto Y."/>
            <person name="Yamamoto T.S."/>
            <person name="Takagi C."/>
            <person name="Heald R."/>
            <person name="Miller K."/>
            <person name="Haudenschild C."/>
            <person name="Kitzman J."/>
            <person name="Nakayama T."/>
            <person name="Izutsu Y."/>
            <person name="Robert J."/>
            <person name="Fortriede J."/>
            <person name="Burns K."/>
            <person name="Lotay V."/>
            <person name="Karimi K."/>
            <person name="Yasuoka Y."/>
            <person name="Dichmann D.S."/>
            <person name="Flajnik M.F."/>
            <person name="Houston D.W."/>
            <person name="Shendure J."/>
            <person name="DuPasquier L."/>
            <person name="Vize P.D."/>
            <person name="Zorn A.M."/>
            <person name="Ito M."/>
            <person name="Marcotte E.M."/>
            <person name="Wallingford J.B."/>
            <person name="Ito Y."/>
            <person name="Asashima M."/>
            <person name="Ueno N."/>
            <person name="Matsuda Y."/>
            <person name="Veenstra G.J."/>
            <person name="Fujiyama A."/>
            <person name="Harland R.M."/>
            <person name="Taira M."/>
            <person name="Rokhsar D.S."/>
        </authorList>
    </citation>
    <scope>NUCLEOTIDE SEQUENCE [LARGE SCALE GENOMIC DNA]</scope>
    <source>
        <strain evidence="8">J</strain>
    </source>
</reference>
<evidence type="ECO:0000313" key="7">
    <source>
        <dbReference type="EMBL" id="OCT73363.1"/>
    </source>
</evidence>
<keyword evidence="5" id="KW-0677">Repeat</keyword>
<feature type="domain" description="Beta/gamma crystallin 'Greek key'" evidence="6">
    <location>
        <begin position="130"/>
        <end position="172"/>
    </location>
</feature>
<evidence type="ECO:0000256" key="2">
    <source>
        <dbReference type="ARBA" id="ARBA00009646"/>
    </source>
</evidence>
<evidence type="ECO:0000256" key="3">
    <source>
        <dbReference type="ARBA" id="ARBA00011245"/>
    </source>
</evidence>
<protein>
    <recommendedName>
        <fullName evidence="6">Beta/gamma crystallin 'Greek key' domain-containing protein</fullName>
    </recommendedName>
</protein>
<gene>
    <name evidence="7" type="ORF">XELAEV_18036345mg</name>
</gene>
<dbReference type="AlphaFoldDB" id="A0A974CHN3"/>
<dbReference type="GO" id="GO:0005212">
    <property type="term" value="F:structural constituent of eye lens"/>
    <property type="evidence" value="ECO:0007669"/>
    <property type="project" value="UniProtKB-KW"/>
</dbReference>
<evidence type="ECO:0000313" key="8">
    <source>
        <dbReference type="Proteomes" id="UP000694892"/>
    </source>
</evidence>
<dbReference type="PANTHER" id="PTHR11818">
    <property type="entry name" value="BETA/GAMMA CRYSTALLIN"/>
    <property type="match status" value="1"/>
</dbReference>
<feature type="domain" description="Beta/gamma crystallin 'Greek key'" evidence="6">
    <location>
        <begin position="44"/>
        <end position="83"/>
    </location>
</feature>
<comment type="subunit">
    <text evidence="3">Monomer.</text>
</comment>
<comment type="function">
    <text evidence="1">Crystallins are the dominant structural components of the vertebrate eye lens.</text>
</comment>
<dbReference type="GO" id="GO:0002088">
    <property type="term" value="P:lens development in camera-type eye"/>
    <property type="evidence" value="ECO:0007669"/>
    <property type="project" value="TreeGrafter"/>
</dbReference>
<sequence length="227" mass="25193">MSNTLELYALPNLQGDSHSLQADSPDLSTVGFLKRAQSLKVIGDPWIVFTGTKYQGEFFNYKEGTYNSIPSFANKISSVRVVPGGFFPHKITVYEQVNYGGKMVPLEKSADSLKPYQLDNMASSHKTHSGAWILYEEEYYRGKRMITVAGDEVPNYVPLDWNDIVGSVKHITSSEQPVSCTYSQHLLPAYQNESARAAQFPAGDPPSADPAMILIPQLQSEEIPCTH</sequence>
<dbReference type="InterPro" id="IPR001064">
    <property type="entry name" value="Beta/gamma_crystallin"/>
</dbReference>
<evidence type="ECO:0000256" key="4">
    <source>
        <dbReference type="ARBA" id="ARBA00022613"/>
    </source>
</evidence>
<dbReference type="Pfam" id="PF00030">
    <property type="entry name" value="Crystall"/>
    <property type="match status" value="2"/>
</dbReference>
<dbReference type="Gene3D" id="2.60.20.10">
    <property type="entry name" value="Crystallins"/>
    <property type="match status" value="2"/>
</dbReference>
<evidence type="ECO:0000256" key="5">
    <source>
        <dbReference type="ARBA" id="ARBA00022737"/>
    </source>
</evidence>
<dbReference type="SMART" id="SM00247">
    <property type="entry name" value="XTALbg"/>
    <property type="match status" value="2"/>
</dbReference>
<dbReference type="Proteomes" id="UP000694892">
    <property type="component" value="Chromosome 7L"/>
</dbReference>
<comment type="similarity">
    <text evidence="2">Belongs to the beta/gamma-crystallin family.</text>
</comment>
<evidence type="ECO:0000256" key="1">
    <source>
        <dbReference type="ARBA" id="ARBA00003689"/>
    </source>
</evidence>
<name>A0A974CHN3_XENLA</name>
<proteinExistence type="inferred from homology"/>
<dbReference type="InterPro" id="IPR011024">
    <property type="entry name" value="G_crystallin-like"/>
</dbReference>
<dbReference type="InterPro" id="IPR050252">
    <property type="entry name" value="Beta/Gamma-Crystallin"/>
</dbReference>
<dbReference type="EMBL" id="CM004478">
    <property type="protein sequence ID" value="OCT73363.1"/>
    <property type="molecule type" value="Genomic_DNA"/>
</dbReference>
<dbReference type="GO" id="GO:0007601">
    <property type="term" value="P:visual perception"/>
    <property type="evidence" value="ECO:0007669"/>
    <property type="project" value="TreeGrafter"/>
</dbReference>
<dbReference type="PROSITE" id="PS50915">
    <property type="entry name" value="CRYSTALLIN_BETA_GAMMA"/>
    <property type="match status" value="2"/>
</dbReference>
<evidence type="ECO:0000259" key="6">
    <source>
        <dbReference type="PROSITE" id="PS50915"/>
    </source>
</evidence>
<dbReference type="SUPFAM" id="SSF49695">
    <property type="entry name" value="gamma-Crystallin-like"/>
    <property type="match status" value="1"/>
</dbReference>